<keyword evidence="1" id="KW-0325">Glycoprotein</keyword>
<accession>A0AA88PK26</accession>
<evidence type="ECO:0000256" key="1">
    <source>
        <dbReference type="ARBA" id="ARBA00023180"/>
    </source>
</evidence>
<sequence>MTSWRFRTLCKMKFQVFHLSSTLQTTVFFLLVLLVQPPRGLMLPHHPMVYLPTLENPEWEAAMLQLQASLGAPGGRPAVELQPWALIQEPGLEDLLERVKAELGWGQKSMVKGQKREDLGRTPVGTFPDNHIVAVPYPQGGEVEEEGGEKRNEALTSIAGVLLGAVPAWSDTVIAEKHSLYYIYTALSKPVDRPGIYQFTAMGLLDDREIDYYNNVEQRKIPKQHWMKEKMQEDYWEKGTQSRKSKEQWFNVNVDILMKRMGHNESDVHVLQWRHGCEIEKQGDELKFSKGIDEYSYDGGNFLSFDDKESQWVAPVAAALPTKRKWDNVPILNQYTKGYLEKECVDWLNKFREFGDKELRTGSPPDTHVFAKRCTSDKTKLKLTCLATGFYPKDVTLLIRKYRTSLPEDEIESTGIRPNQDGTFQLRKSVYIKEDEKAEYDCFVFHRTLKEPVIITWDGICKDCPPETFVGMIGAVIGGMLVLALVAVVVYILKKKNIIAFNCRRGQETTRDEENVGLRDGGLVTVTARSGDSTDSDSGQVSAGTSPNGSHTNSQEAVNQGSEDSSVQNPPAEAQSLLSPK</sequence>
<feature type="region of interest" description="Disordered" evidence="4">
    <location>
        <begin position="527"/>
        <end position="581"/>
    </location>
</feature>
<dbReference type="PANTHER" id="PTHR16675">
    <property type="entry name" value="MHC CLASS I-RELATED"/>
    <property type="match status" value="1"/>
</dbReference>
<evidence type="ECO:0000256" key="2">
    <source>
        <dbReference type="ARBA" id="ARBA00023319"/>
    </source>
</evidence>
<reference evidence="7" key="1">
    <citation type="submission" date="2023-08" db="EMBL/GenBank/DDBJ databases">
        <title>Chromosome-level Genome Assembly of mud carp (Cirrhinus molitorella).</title>
        <authorList>
            <person name="Liu H."/>
        </authorList>
    </citation>
    <scope>NUCLEOTIDE SEQUENCE</scope>
    <source>
        <strain evidence="7">Prfri</strain>
        <tissue evidence="7">Muscle</tissue>
    </source>
</reference>
<gene>
    <name evidence="7" type="ORF">Q8A67_015553</name>
</gene>
<feature type="transmembrane region" description="Helical" evidence="5">
    <location>
        <begin position="469"/>
        <end position="493"/>
    </location>
</feature>
<keyword evidence="2" id="KW-0393">Immunoglobulin domain</keyword>
<evidence type="ECO:0000313" key="7">
    <source>
        <dbReference type="EMBL" id="KAK2887325.1"/>
    </source>
</evidence>
<dbReference type="GO" id="GO:0005615">
    <property type="term" value="C:extracellular space"/>
    <property type="evidence" value="ECO:0007669"/>
    <property type="project" value="TreeGrafter"/>
</dbReference>
<organism evidence="7 8">
    <name type="scientific">Cirrhinus molitorella</name>
    <name type="common">mud carp</name>
    <dbReference type="NCBI Taxonomy" id="172907"/>
    <lineage>
        <taxon>Eukaryota</taxon>
        <taxon>Metazoa</taxon>
        <taxon>Chordata</taxon>
        <taxon>Craniata</taxon>
        <taxon>Vertebrata</taxon>
        <taxon>Euteleostomi</taxon>
        <taxon>Actinopterygii</taxon>
        <taxon>Neopterygii</taxon>
        <taxon>Teleostei</taxon>
        <taxon>Ostariophysi</taxon>
        <taxon>Cypriniformes</taxon>
        <taxon>Cyprinidae</taxon>
        <taxon>Labeoninae</taxon>
        <taxon>Labeonini</taxon>
        <taxon>Cirrhinus</taxon>
    </lineage>
</organism>
<feature type="domain" description="Ig-like" evidence="6">
    <location>
        <begin position="364"/>
        <end position="456"/>
    </location>
</feature>
<keyword evidence="5" id="KW-0472">Membrane</keyword>
<dbReference type="Pfam" id="PF07654">
    <property type="entry name" value="C1-set"/>
    <property type="match status" value="1"/>
</dbReference>
<dbReference type="PROSITE" id="PS00290">
    <property type="entry name" value="IG_MHC"/>
    <property type="match status" value="1"/>
</dbReference>
<evidence type="ECO:0000256" key="4">
    <source>
        <dbReference type="SAM" id="MobiDB-lite"/>
    </source>
</evidence>
<keyword evidence="5" id="KW-0812">Transmembrane</keyword>
<comment type="similarity">
    <text evidence="3">Belongs to the MHC class I family.</text>
</comment>
<dbReference type="SMART" id="SM00407">
    <property type="entry name" value="IGc1"/>
    <property type="match status" value="1"/>
</dbReference>
<dbReference type="InterPro" id="IPR001039">
    <property type="entry name" value="MHC_I_a_a1/a2"/>
</dbReference>
<dbReference type="InterPro" id="IPR003597">
    <property type="entry name" value="Ig_C1-set"/>
</dbReference>
<dbReference type="InterPro" id="IPR037055">
    <property type="entry name" value="MHC_I-like_Ag-recog_sf"/>
</dbReference>
<dbReference type="InterPro" id="IPR007110">
    <property type="entry name" value="Ig-like_dom"/>
</dbReference>
<dbReference type="InterPro" id="IPR011162">
    <property type="entry name" value="MHC_I/II-like_Ag-recog"/>
</dbReference>
<dbReference type="Gene3D" id="2.60.40.10">
    <property type="entry name" value="Immunoglobulins"/>
    <property type="match status" value="1"/>
</dbReference>
<dbReference type="InterPro" id="IPR003006">
    <property type="entry name" value="Ig/MHC_CS"/>
</dbReference>
<dbReference type="PROSITE" id="PS50835">
    <property type="entry name" value="IG_LIKE"/>
    <property type="match status" value="1"/>
</dbReference>
<keyword evidence="8" id="KW-1185">Reference proteome</keyword>
<keyword evidence="5" id="KW-1133">Transmembrane helix</keyword>
<evidence type="ECO:0000313" key="8">
    <source>
        <dbReference type="Proteomes" id="UP001187343"/>
    </source>
</evidence>
<dbReference type="PRINTS" id="PR01638">
    <property type="entry name" value="MHCCLASSI"/>
</dbReference>
<dbReference type="Pfam" id="PF00129">
    <property type="entry name" value="MHC_I"/>
    <property type="match status" value="1"/>
</dbReference>
<dbReference type="Proteomes" id="UP001187343">
    <property type="component" value="Unassembled WGS sequence"/>
</dbReference>
<dbReference type="EMBL" id="JAUYZG010000015">
    <property type="protein sequence ID" value="KAK2887325.1"/>
    <property type="molecule type" value="Genomic_DNA"/>
</dbReference>
<dbReference type="SUPFAM" id="SSF48726">
    <property type="entry name" value="Immunoglobulin"/>
    <property type="match status" value="1"/>
</dbReference>
<dbReference type="GO" id="GO:0009897">
    <property type="term" value="C:external side of plasma membrane"/>
    <property type="evidence" value="ECO:0007669"/>
    <property type="project" value="TreeGrafter"/>
</dbReference>
<name>A0AA88PK26_9TELE</name>
<protein>
    <recommendedName>
        <fullName evidence="6">Ig-like domain-containing protein</fullName>
    </recommendedName>
</protein>
<dbReference type="AlphaFoldDB" id="A0AA88PK26"/>
<dbReference type="InterPro" id="IPR050208">
    <property type="entry name" value="MHC_class-I_related"/>
</dbReference>
<comment type="caution">
    <text evidence="7">The sequence shown here is derived from an EMBL/GenBank/DDBJ whole genome shotgun (WGS) entry which is preliminary data.</text>
</comment>
<dbReference type="InterPro" id="IPR011161">
    <property type="entry name" value="MHC_I-like_Ag-recog"/>
</dbReference>
<dbReference type="Gene3D" id="3.30.500.10">
    <property type="entry name" value="MHC class I-like antigen recognition-like"/>
    <property type="match status" value="1"/>
</dbReference>
<dbReference type="InterPro" id="IPR036179">
    <property type="entry name" value="Ig-like_dom_sf"/>
</dbReference>
<feature type="compositionally biased region" description="Polar residues" evidence="4">
    <location>
        <begin position="527"/>
        <end position="569"/>
    </location>
</feature>
<proteinExistence type="inferred from homology"/>
<evidence type="ECO:0000256" key="5">
    <source>
        <dbReference type="SAM" id="Phobius"/>
    </source>
</evidence>
<dbReference type="InterPro" id="IPR013783">
    <property type="entry name" value="Ig-like_fold"/>
</dbReference>
<dbReference type="SUPFAM" id="SSF54452">
    <property type="entry name" value="MHC antigen-recognition domain"/>
    <property type="match status" value="1"/>
</dbReference>
<dbReference type="FunFam" id="3.30.500.10:FF:000005">
    <property type="entry name" value="MHC class I antigen ZKA transcript variant 1"/>
    <property type="match status" value="1"/>
</dbReference>
<evidence type="ECO:0000256" key="3">
    <source>
        <dbReference type="RuleBase" id="RU004439"/>
    </source>
</evidence>
<dbReference type="PANTHER" id="PTHR16675:SF193">
    <property type="entry name" value="LOC571647 PROTEIN-RELATED"/>
    <property type="match status" value="1"/>
</dbReference>
<evidence type="ECO:0000259" key="6">
    <source>
        <dbReference type="PROSITE" id="PS50835"/>
    </source>
</evidence>
<dbReference type="GO" id="GO:0006955">
    <property type="term" value="P:immune response"/>
    <property type="evidence" value="ECO:0007669"/>
    <property type="project" value="TreeGrafter"/>
</dbReference>